<proteinExistence type="predicted"/>
<dbReference type="AlphaFoldDB" id="A0A3Q8H0N4"/>
<feature type="signal peptide" evidence="1">
    <location>
        <begin position="1"/>
        <end position="27"/>
    </location>
</feature>
<feature type="chain" id="PRO_5018666978" description="Lipoprotein" evidence="1">
    <location>
        <begin position="28"/>
        <end position="106"/>
    </location>
</feature>
<evidence type="ECO:0000313" key="2">
    <source>
        <dbReference type="EMBL" id="AXM42957.1"/>
    </source>
</evidence>
<evidence type="ECO:0000256" key="1">
    <source>
        <dbReference type="SAM" id="SignalP"/>
    </source>
</evidence>
<sequence>MKIPDSRSSILVAFAVSALVLPLAAQAGSWPAGKKAEYVQQCKQIAVVQGVDAKKADLRCKCGADTIEKNFTTGEIEALGGKEMVDSKLLQRALTVVQKVCAQKGE</sequence>
<reference evidence="2" key="1">
    <citation type="submission" date="2018-03" db="EMBL/GenBank/DDBJ databases">
        <title>Statistical metabolomics uncovers the fulvuthiacenes as novel methoxymethacrylate secondary metabolites.</title>
        <authorList>
            <person name="Panter F."/>
            <person name="Krug D."/>
            <person name="Mueller R."/>
        </authorList>
    </citation>
    <scope>NUCLEOTIDE SEQUENCE</scope>
    <source>
        <strain evidence="2">SBMx132</strain>
    </source>
</reference>
<gene>
    <name evidence="2" type="primary">orf4</name>
</gene>
<evidence type="ECO:0008006" key="3">
    <source>
        <dbReference type="Google" id="ProtNLM"/>
    </source>
</evidence>
<dbReference type="EMBL" id="MH069655">
    <property type="protein sequence ID" value="AXM42957.1"/>
    <property type="molecule type" value="Genomic_DNA"/>
</dbReference>
<name>A0A3Q8H0N4_MYXFU</name>
<protein>
    <recommendedName>
        <fullName evidence="3">Lipoprotein</fullName>
    </recommendedName>
</protein>
<accession>A0A3Q8H0N4</accession>
<keyword evidence="1" id="KW-0732">Signal</keyword>
<organism evidence="2">
    <name type="scientific">Myxococcus fulvus</name>
    <dbReference type="NCBI Taxonomy" id="33"/>
    <lineage>
        <taxon>Bacteria</taxon>
        <taxon>Pseudomonadati</taxon>
        <taxon>Myxococcota</taxon>
        <taxon>Myxococcia</taxon>
        <taxon>Myxococcales</taxon>
        <taxon>Cystobacterineae</taxon>
        <taxon>Myxococcaceae</taxon>
        <taxon>Myxococcus</taxon>
    </lineage>
</organism>